<name>A0A0G4H1Q6_VITBC</name>
<dbReference type="EMBL" id="CDMY01000938">
    <property type="protein sequence ID" value="CEM37434.1"/>
    <property type="molecule type" value="Genomic_DNA"/>
</dbReference>
<protein>
    <submittedName>
        <fullName evidence="1">Uncharacterized protein</fullName>
    </submittedName>
</protein>
<dbReference type="VEuPathDB" id="CryptoDB:Vbra_19265"/>
<sequence>MSTATTSCSRVNRASLGFGMMATFNWDNIYYLDTECPNIVTSDMSLQVVAPHWCRSTEGDTTLACRRTLCWCGWTTARWPTTSTTPTSTTRHSHHPHTSGHTWQENILCPFVNRSGDYRHAGSEQSHYMCRSVWCRLLAIHPHQAHGQPCDHRSEHDGDLQLEQHLLPRHSVPRRHKREKD</sequence>
<organism evidence="1 2">
    <name type="scientific">Vitrella brassicaformis (strain CCMP3155)</name>
    <dbReference type="NCBI Taxonomy" id="1169540"/>
    <lineage>
        <taxon>Eukaryota</taxon>
        <taxon>Sar</taxon>
        <taxon>Alveolata</taxon>
        <taxon>Colpodellida</taxon>
        <taxon>Vitrellaceae</taxon>
        <taxon>Vitrella</taxon>
    </lineage>
</organism>
<keyword evidence="2" id="KW-1185">Reference proteome</keyword>
<evidence type="ECO:0000313" key="1">
    <source>
        <dbReference type="EMBL" id="CEM37434.1"/>
    </source>
</evidence>
<evidence type="ECO:0000313" key="2">
    <source>
        <dbReference type="Proteomes" id="UP000041254"/>
    </source>
</evidence>
<dbReference type="AlphaFoldDB" id="A0A0G4H1Q6"/>
<dbReference type="Proteomes" id="UP000041254">
    <property type="component" value="Unassembled WGS sequence"/>
</dbReference>
<dbReference type="InParanoid" id="A0A0G4H1Q6"/>
<reference evidence="1 2" key="1">
    <citation type="submission" date="2014-11" db="EMBL/GenBank/DDBJ databases">
        <authorList>
            <person name="Zhu J."/>
            <person name="Qi W."/>
            <person name="Song R."/>
        </authorList>
    </citation>
    <scope>NUCLEOTIDE SEQUENCE [LARGE SCALE GENOMIC DNA]</scope>
</reference>
<accession>A0A0G4H1Q6</accession>
<proteinExistence type="predicted"/>
<gene>
    <name evidence="1" type="ORF">Vbra_19265</name>
</gene>